<gene>
    <name evidence="1" type="ORF">T11_5918</name>
</gene>
<proteinExistence type="predicted"/>
<dbReference type="Proteomes" id="UP000055024">
    <property type="component" value="Unassembled WGS sequence"/>
</dbReference>
<evidence type="ECO:0000313" key="2">
    <source>
        <dbReference type="Proteomes" id="UP000055024"/>
    </source>
</evidence>
<accession>A0A0V1H8N3</accession>
<protein>
    <submittedName>
        <fullName evidence="1">Uncharacterized protein</fullName>
    </submittedName>
</protein>
<reference evidence="1 2" key="1">
    <citation type="submission" date="2015-01" db="EMBL/GenBank/DDBJ databases">
        <title>Evolution of Trichinella species and genotypes.</title>
        <authorList>
            <person name="Korhonen P.K."/>
            <person name="Edoardo P."/>
            <person name="Giuseppe L.R."/>
            <person name="Gasser R.B."/>
        </authorList>
    </citation>
    <scope>NUCLEOTIDE SEQUENCE [LARGE SCALE GENOMIC DNA]</scope>
    <source>
        <strain evidence="1">ISS1029</strain>
    </source>
</reference>
<name>A0A0V1H8N3_9BILA</name>
<sequence>MDLMSGSLKVRLKHSKVKQIYQRSSSVVEDEEAVALWKSDVVKKPHLLMILVDYGFDQGGLICLKLENVFTTNDANYTIIEMPPSIRPYLSEEKRASSLLFILLQK</sequence>
<dbReference type="EMBL" id="JYDP01000107">
    <property type="protein sequence ID" value="KRZ07150.1"/>
    <property type="molecule type" value="Genomic_DNA"/>
</dbReference>
<comment type="caution">
    <text evidence="1">The sequence shown here is derived from an EMBL/GenBank/DDBJ whole genome shotgun (WGS) entry which is preliminary data.</text>
</comment>
<organism evidence="1 2">
    <name type="scientific">Trichinella zimbabwensis</name>
    <dbReference type="NCBI Taxonomy" id="268475"/>
    <lineage>
        <taxon>Eukaryota</taxon>
        <taxon>Metazoa</taxon>
        <taxon>Ecdysozoa</taxon>
        <taxon>Nematoda</taxon>
        <taxon>Enoplea</taxon>
        <taxon>Dorylaimia</taxon>
        <taxon>Trichinellida</taxon>
        <taxon>Trichinellidae</taxon>
        <taxon>Trichinella</taxon>
    </lineage>
</organism>
<keyword evidence="2" id="KW-1185">Reference proteome</keyword>
<evidence type="ECO:0000313" key="1">
    <source>
        <dbReference type="EMBL" id="KRZ07150.1"/>
    </source>
</evidence>
<dbReference type="OrthoDB" id="10434294at2759"/>
<dbReference type="AlphaFoldDB" id="A0A0V1H8N3"/>